<accession>A0ABV0CPH9</accession>
<gene>
    <name evidence="1" type="ORF">VA599_18680</name>
</gene>
<dbReference type="EMBL" id="JAYFSJ010000014">
    <property type="protein sequence ID" value="MEN7432778.1"/>
    <property type="molecule type" value="Genomic_DNA"/>
</dbReference>
<evidence type="ECO:0000313" key="2">
    <source>
        <dbReference type="Proteomes" id="UP001405405"/>
    </source>
</evidence>
<reference evidence="1 2" key="1">
    <citation type="submission" date="2023-12" db="EMBL/GenBank/DDBJ databases">
        <title>Chromobacterium sp. strain TRC.1.1.SA producing antimicrobial pigment.</title>
        <authorList>
            <person name="Verma N."/>
            <person name="Choksket S."/>
            <person name="Pinnaka A.K."/>
            <person name="Korpole S."/>
        </authorList>
    </citation>
    <scope>NUCLEOTIDE SEQUENCE [LARGE SCALE GENOMIC DNA]</scope>
    <source>
        <strain evidence="1 2">TRC1.1.SA</strain>
    </source>
</reference>
<dbReference type="Pfam" id="PF01972">
    <property type="entry name" value="SDH_protease"/>
    <property type="match status" value="1"/>
</dbReference>
<keyword evidence="1" id="KW-0645">Protease</keyword>
<dbReference type="PANTHER" id="PTHR35984:SF1">
    <property type="entry name" value="PERIPLASMIC SERINE PROTEASE"/>
    <property type="match status" value="1"/>
</dbReference>
<organism evidence="1 2">
    <name type="scientific">Chromobacterium indicum</name>
    <dbReference type="NCBI Taxonomy" id="3110228"/>
    <lineage>
        <taxon>Bacteria</taxon>
        <taxon>Pseudomonadati</taxon>
        <taxon>Pseudomonadota</taxon>
        <taxon>Betaproteobacteria</taxon>
        <taxon>Neisseriales</taxon>
        <taxon>Chromobacteriaceae</taxon>
        <taxon>Chromobacterium</taxon>
    </lineage>
</organism>
<dbReference type="SUPFAM" id="SSF52096">
    <property type="entry name" value="ClpP/crotonase"/>
    <property type="match status" value="1"/>
</dbReference>
<dbReference type="PANTHER" id="PTHR35984">
    <property type="entry name" value="PERIPLASMIC SERINE PROTEASE"/>
    <property type="match status" value="1"/>
</dbReference>
<name>A0ABV0CPH9_9NEIS</name>
<keyword evidence="2" id="KW-1185">Reference proteome</keyword>
<dbReference type="InterPro" id="IPR002825">
    <property type="entry name" value="Pept_S49_ser-pept_pro"/>
</dbReference>
<dbReference type="RefSeq" id="WP_346790006.1">
    <property type="nucleotide sequence ID" value="NZ_JAYFSJ010000014.1"/>
</dbReference>
<dbReference type="Proteomes" id="UP001405405">
    <property type="component" value="Unassembled WGS sequence"/>
</dbReference>
<evidence type="ECO:0000313" key="1">
    <source>
        <dbReference type="EMBL" id="MEN7432778.1"/>
    </source>
</evidence>
<dbReference type="Gene3D" id="3.90.226.10">
    <property type="entry name" value="2-enoyl-CoA Hydratase, Chain A, domain 1"/>
    <property type="match status" value="1"/>
</dbReference>
<dbReference type="InterPro" id="IPR029045">
    <property type="entry name" value="ClpP/crotonase-like_dom_sf"/>
</dbReference>
<protein>
    <submittedName>
        <fullName evidence="1">ATP-dependent Clp protease proteolytic subunit</fullName>
    </submittedName>
</protein>
<dbReference type="GO" id="GO:0008233">
    <property type="term" value="F:peptidase activity"/>
    <property type="evidence" value="ECO:0007669"/>
    <property type="project" value="UniProtKB-KW"/>
</dbReference>
<comment type="caution">
    <text evidence="1">The sequence shown here is derived from an EMBL/GenBank/DDBJ whole genome shotgun (WGS) entry which is preliminary data.</text>
</comment>
<dbReference type="GO" id="GO:0006508">
    <property type="term" value="P:proteolysis"/>
    <property type="evidence" value="ECO:0007669"/>
    <property type="project" value="UniProtKB-KW"/>
</dbReference>
<keyword evidence="1" id="KW-0378">Hydrolase</keyword>
<sequence length="321" mass="35613">MPTREKITSEINLQKIAGQDKIRRKYLALLHKKTNRDTVIYFSAYNIQRSFLVPSAALSVNQEDIQGFMTSLHKLKGTQLDLIIHSPGGSSEAADQIVQYLRAKYNHIRAIIPQNAMSAATMLACAADEIVMGKHSAIGPIDPQIMINMPNGGQSAMPAHTILQDFYNAKIEIMQNPVLSNSWAPRFSSLPAGYLNFCQQLIQQAEEKVKTWLGQYMFQNDNEGKAERVAKWLADFSQHRTHGRPIGIDLAREKGLIVTPLEADQELQEAVLSVFHATMATFQTTGCLKVIENHLGKGLYVTVGPPSQPQSSLVNSAWPTS</sequence>
<proteinExistence type="predicted"/>